<gene>
    <name evidence="2" type="ORF">SASPL_131754</name>
</gene>
<dbReference type="Proteomes" id="UP000298416">
    <property type="component" value="Unassembled WGS sequence"/>
</dbReference>
<evidence type="ECO:0000313" key="2">
    <source>
        <dbReference type="EMBL" id="KAG6408733.1"/>
    </source>
</evidence>
<dbReference type="InterPro" id="IPR004143">
    <property type="entry name" value="BPL_LPL_catalytic"/>
</dbReference>
<dbReference type="PANTHER" id="PTHR10993">
    <property type="entry name" value="OCTANOYLTRANSFERASE"/>
    <property type="match status" value="1"/>
</dbReference>
<evidence type="ECO:0000313" key="3">
    <source>
        <dbReference type="Proteomes" id="UP000298416"/>
    </source>
</evidence>
<sequence length="221" mass="24650">MILTLSQNLSSTPHLSAQTSSKLAPIHHRCCAIHSLSLSPRRSRCDFYDLHNELVPYAEAWRWQKSIVEEKKALNEKDEDISESLIILQHQPVYTLGAGSSDEFLKFDLNDAPFDLYRTERGGEVTYHGPGQDVVEMNVGYDNEMHMLMKVLVSDYLLLCCALASHVPYYESTASQDGSSLVPEGTRRGGYICAISSAFDIEASRVAGLTGVWVGMPCNRF</sequence>
<dbReference type="GO" id="GO:0033819">
    <property type="term" value="F:lipoyl(octanoyl) transferase activity"/>
    <property type="evidence" value="ECO:0007669"/>
    <property type="project" value="TreeGrafter"/>
</dbReference>
<dbReference type="Gene3D" id="3.30.930.10">
    <property type="entry name" value="Bira Bifunctional Protein, Domain 2"/>
    <property type="match status" value="1"/>
</dbReference>
<dbReference type="InterPro" id="IPR045864">
    <property type="entry name" value="aa-tRNA-synth_II/BPL/LPL"/>
</dbReference>
<dbReference type="AlphaFoldDB" id="A0A8X8ZL97"/>
<dbReference type="GO" id="GO:0009249">
    <property type="term" value="P:protein lipoylation"/>
    <property type="evidence" value="ECO:0007669"/>
    <property type="project" value="TreeGrafter"/>
</dbReference>
<dbReference type="EMBL" id="PNBA02000011">
    <property type="protein sequence ID" value="KAG6408733.1"/>
    <property type="molecule type" value="Genomic_DNA"/>
</dbReference>
<dbReference type="SUPFAM" id="SSF55681">
    <property type="entry name" value="Class II aaRS and biotin synthetases"/>
    <property type="match status" value="1"/>
</dbReference>
<reference evidence="2" key="1">
    <citation type="submission" date="2018-01" db="EMBL/GenBank/DDBJ databases">
        <authorList>
            <person name="Mao J.F."/>
        </authorList>
    </citation>
    <scope>NUCLEOTIDE SEQUENCE</scope>
    <source>
        <strain evidence="2">Huo1</strain>
        <tissue evidence="2">Leaf</tissue>
    </source>
</reference>
<keyword evidence="3" id="KW-1185">Reference proteome</keyword>
<dbReference type="PROSITE" id="PS51733">
    <property type="entry name" value="BPL_LPL_CATALYTIC"/>
    <property type="match status" value="1"/>
</dbReference>
<evidence type="ECO:0000259" key="1">
    <source>
        <dbReference type="PROSITE" id="PS51733"/>
    </source>
</evidence>
<protein>
    <recommendedName>
        <fullName evidence="1">BPL/LPL catalytic domain-containing protein</fullName>
    </recommendedName>
</protein>
<dbReference type="Pfam" id="PF21948">
    <property type="entry name" value="LplA-B_cat"/>
    <property type="match status" value="1"/>
</dbReference>
<feature type="domain" description="BPL/LPL catalytic" evidence="1">
    <location>
        <begin position="79"/>
        <end position="221"/>
    </location>
</feature>
<organism evidence="2">
    <name type="scientific">Salvia splendens</name>
    <name type="common">Scarlet sage</name>
    <dbReference type="NCBI Taxonomy" id="180675"/>
    <lineage>
        <taxon>Eukaryota</taxon>
        <taxon>Viridiplantae</taxon>
        <taxon>Streptophyta</taxon>
        <taxon>Embryophyta</taxon>
        <taxon>Tracheophyta</taxon>
        <taxon>Spermatophyta</taxon>
        <taxon>Magnoliopsida</taxon>
        <taxon>eudicotyledons</taxon>
        <taxon>Gunneridae</taxon>
        <taxon>Pentapetalae</taxon>
        <taxon>asterids</taxon>
        <taxon>lamiids</taxon>
        <taxon>Lamiales</taxon>
        <taxon>Lamiaceae</taxon>
        <taxon>Nepetoideae</taxon>
        <taxon>Mentheae</taxon>
        <taxon>Salviinae</taxon>
        <taxon>Salvia</taxon>
        <taxon>Salvia subgen. Calosphace</taxon>
        <taxon>core Calosphace</taxon>
    </lineage>
</organism>
<reference evidence="2" key="2">
    <citation type="submission" date="2020-08" db="EMBL/GenBank/DDBJ databases">
        <title>Plant Genome Project.</title>
        <authorList>
            <person name="Zhang R.-G."/>
        </authorList>
    </citation>
    <scope>NUCLEOTIDE SEQUENCE</scope>
    <source>
        <strain evidence="2">Huo1</strain>
        <tissue evidence="2">Leaf</tissue>
    </source>
</reference>
<name>A0A8X8ZL97_SALSN</name>
<accession>A0A8X8ZL97</accession>
<proteinExistence type="predicted"/>
<dbReference type="PANTHER" id="PTHR10993:SF7">
    <property type="entry name" value="LIPOYLTRANSFERASE 2, MITOCHONDRIAL-RELATED"/>
    <property type="match status" value="1"/>
</dbReference>
<comment type="caution">
    <text evidence="2">The sequence shown here is derived from an EMBL/GenBank/DDBJ whole genome shotgun (WGS) entry which is preliminary data.</text>
</comment>